<evidence type="ECO:0000313" key="2">
    <source>
        <dbReference type="Proteomes" id="UP001251528"/>
    </source>
</evidence>
<gene>
    <name evidence="1" type="ORF">QQS21_010613</name>
</gene>
<accession>A0AAJ0FP72</accession>
<dbReference type="Gene3D" id="2.60.120.260">
    <property type="entry name" value="Galactose-binding domain-like"/>
    <property type="match status" value="1"/>
</dbReference>
<dbReference type="CDD" id="cd04081">
    <property type="entry name" value="CBM35_galactosidase-like"/>
    <property type="match status" value="1"/>
</dbReference>
<name>A0AAJ0FP72_9HYPO</name>
<comment type="caution">
    <text evidence="1">The sequence shown here is derived from an EMBL/GenBank/DDBJ whole genome shotgun (WGS) entry which is preliminary data.</text>
</comment>
<evidence type="ECO:0000313" key="1">
    <source>
        <dbReference type="EMBL" id="KAK2591701.1"/>
    </source>
</evidence>
<dbReference type="EMBL" id="JASWJB010000315">
    <property type="protein sequence ID" value="KAK2591701.1"/>
    <property type="molecule type" value="Genomic_DNA"/>
</dbReference>
<dbReference type="Proteomes" id="UP001251528">
    <property type="component" value="Unassembled WGS sequence"/>
</dbReference>
<reference evidence="1" key="1">
    <citation type="submission" date="2023-06" db="EMBL/GenBank/DDBJ databases">
        <title>Conoideocrella luteorostrata (Hypocreales: Clavicipitaceae), a potential biocontrol fungus for elongate hemlock scale in United States Christmas tree production areas.</title>
        <authorList>
            <person name="Barrett H."/>
            <person name="Lovett B."/>
            <person name="Macias A.M."/>
            <person name="Stajich J.E."/>
            <person name="Kasson M.T."/>
        </authorList>
    </citation>
    <scope>NUCLEOTIDE SEQUENCE</scope>
    <source>
        <strain evidence="1">ARSEF 14590</strain>
    </source>
</reference>
<proteinExistence type="predicted"/>
<organism evidence="1 2">
    <name type="scientific">Conoideocrella luteorostrata</name>
    <dbReference type="NCBI Taxonomy" id="1105319"/>
    <lineage>
        <taxon>Eukaryota</taxon>
        <taxon>Fungi</taxon>
        <taxon>Dikarya</taxon>
        <taxon>Ascomycota</taxon>
        <taxon>Pezizomycotina</taxon>
        <taxon>Sordariomycetes</taxon>
        <taxon>Hypocreomycetidae</taxon>
        <taxon>Hypocreales</taxon>
        <taxon>Clavicipitaceae</taxon>
        <taxon>Conoideocrella</taxon>
    </lineage>
</organism>
<sequence>MVVLRWNAQDTSRSTYVWLPLHISGATVSMQNYLNWLPSTGRKGPKDKTYSATSATLKDGATLVSCAKCNDGQAIDSIGGPSGGSATWSNIHSASSAVTTIRIYYINTKNAVLYANMTINDKTPRLLSFLPPEDKGPQISILNVAFQKGDSNTMKISGRDATYAPSIDYIAVPQS</sequence>
<keyword evidence="2" id="KW-1185">Reference proteome</keyword>
<protein>
    <submittedName>
        <fullName evidence="1">Uncharacterized protein</fullName>
    </submittedName>
</protein>
<dbReference type="AlphaFoldDB" id="A0AAJ0FP72"/>